<gene>
    <name evidence="1" type="ORF">AMECASPLE_000638</name>
</gene>
<protein>
    <submittedName>
        <fullName evidence="1">Uncharacterized protein</fullName>
    </submittedName>
</protein>
<reference evidence="1 2" key="1">
    <citation type="submission" date="2021-06" db="EMBL/GenBank/DDBJ databases">
        <authorList>
            <person name="Palmer J.M."/>
        </authorList>
    </citation>
    <scope>NUCLEOTIDE SEQUENCE [LARGE SCALE GENOMIC DNA]</scope>
    <source>
        <strain evidence="1 2">AS_MEX2019</strain>
        <tissue evidence="1">Muscle</tissue>
    </source>
</reference>
<evidence type="ECO:0000313" key="2">
    <source>
        <dbReference type="Proteomes" id="UP001469553"/>
    </source>
</evidence>
<sequence>MCSCLYGLLKNDALTLVVPVRFKINSPGSWSPDPTLNLRCSLFTVMGSRRLTRTASITCWVPPPAPRVGQLPCFYNKSGPNSPSLIGHNTARCSPFGAADWSIRLLVKLISLTTDLTGRQLQQRA</sequence>
<dbReference type="Proteomes" id="UP001469553">
    <property type="component" value="Unassembled WGS sequence"/>
</dbReference>
<accession>A0ABV1A465</accession>
<dbReference type="EMBL" id="JAHRIP010084658">
    <property type="protein sequence ID" value="MEQ2313319.1"/>
    <property type="molecule type" value="Genomic_DNA"/>
</dbReference>
<comment type="caution">
    <text evidence="1">The sequence shown here is derived from an EMBL/GenBank/DDBJ whole genome shotgun (WGS) entry which is preliminary data.</text>
</comment>
<proteinExistence type="predicted"/>
<organism evidence="1 2">
    <name type="scientific">Ameca splendens</name>
    <dbReference type="NCBI Taxonomy" id="208324"/>
    <lineage>
        <taxon>Eukaryota</taxon>
        <taxon>Metazoa</taxon>
        <taxon>Chordata</taxon>
        <taxon>Craniata</taxon>
        <taxon>Vertebrata</taxon>
        <taxon>Euteleostomi</taxon>
        <taxon>Actinopterygii</taxon>
        <taxon>Neopterygii</taxon>
        <taxon>Teleostei</taxon>
        <taxon>Neoteleostei</taxon>
        <taxon>Acanthomorphata</taxon>
        <taxon>Ovalentaria</taxon>
        <taxon>Atherinomorphae</taxon>
        <taxon>Cyprinodontiformes</taxon>
        <taxon>Goodeidae</taxon>
        <taxon>Ameca</taxon>
    </lineage>
</organism>
<keyword evidence="2" id="KW-1185">Reference proteome</keyword>
<evidence type="ECO:0000313" key="1">
    <source>
        <dbReference type="EMBL" id="MEQ2313319.1"/>
    </source>
</evidence>
<name>A0ABV1A465_9TELE</name>